<accession>A0ABR0TTC6</accession>
<dbReference type="InterPro" id="IPR000608">
    <property type="entry name" value="UBC"/>
</dbReference>
<dbReference type="SMART" id="SM00212">
    <property type="entry name" value="UBCc"/>
    <property type="match status" value="1"/>
</dbReference>
<sequence length="209" mass="23658">MECDRTQEIPIQQTNVMPSIIDVNLVPTSATFHEDNKPASRCLYINTEKHQMASKQVTKRLLHELRSYEKDPSDALLHLGPINDEELTRWTAVLKGVSGTAYQNGLWKLNIVIPDTYPNKPPTITFVTPICHPNVHFKTGEICLDLLKSSWSPVYSVKQTLEAVQQLLTSAEPDSPLNIDAAQLLRQGDQLGYEALVRFYTETLRWNGE</sequence>
<organism evidence="3 4">
    <name type="scientific">Aureobasidium pullulans</name>
    <name type="common">Black yeast</name>
    <name type="synonym">Pullularia pullulans</name>
    <dbReference type="NCBI Taxonomy" id="5580"/>
    <lineage>
        <taxon>Eukaryota</taxon>
        <taxon>Fungi</taxon>
        <taxon>Dikarya</taxon>
        <taxon>Ascomycota</taxon>
        <taxon>Pezizomycotina</taxon>
        <taxon>Dothideomycetes</taxon>
        <taxon>Dothideomycetidae</taxon>
        <taxon>Dothideales</taxon>
        <taxon>Saccotheciaceae</taxon>
        <taxon>Aureobasidium</taxon>
    </lineage>
</organism>
<dbReference type="Proteomes" id="UP001341245">
    <property type="component" value="Unassembled WGS sequence"/>
</dbReference>
<keyword evidence="1" id="KW-0833">Ubl conjugation pathway</keyword>
<dbReference type="InterPro" id="IPR050113">
    <property type="entry name" value="Ub_conjugating_enzyme"/>
</dbReference>
<dbReference type="CDD" id="cd23812">
    <property type="entry name" value="UBCc_ScPEX4-like"/>
    <property type="match status" value="1"/>
</dbReference>
<comment type="caution">
    <text evidence="3">The sequence shown here is derived from an EMBL/GenBank/DDBJ whole genome shotgun (WGS) entry which is preliminary data.</text>
</comment>
<evidence type="ECO:0000256" key="1">
    <source>
        <dbReference type="ARBA" id="ARBA00022786"/>
    </source>
</evidence>
<gene>
    <name evidence="3" type="ORF">QM012_004552</name>
</gene>
<dbReference type="Gene3D" id="3.10.110.10">
    <property type="entry name" value="Ubiquitin Conjugating Enzyme"/>
    <property type="match status" value="1"/>
</dbReference>
<reference evidence="3 4" key="1">
    <citation type="submission" date="2023-11" db="EMBL/GenBank/DDBJ databases">
        <title>Draft genome sequence and annotation of the polyextremotolerant black yeast-like fungus Aureobasidium pullulans NRRL 62042.</title>
        <authorList>
            <person name="Dielentheis-Frenken M.R.E."/>
            <person name="Wibberg D."/>
            <person name="Blank L.M."/>
            <person name="Tiso T."/>
        </authorList>
    </citation>
    <scope>NUCLEOTIDE SEQUENCE [LARGE SCALE GENOMIC DNA]</scope>
    <source>
        <strain evidence="3 4">NRRL 62042</strain>
    </source>
</reference>
<dbReference type="Pfam" id="PF00179">
    <property type="entry name" value="UQ_con"/>
    <property type="match status" value="1"/>
</dbReference>
<dbReference type="EMBL" id="JASGXD010000002">
    <property type="protein sequence ID" value="KAK6007738.1"/>
    <property type="molecule type" value="Genomic_DNA"/>
</dbReference>
<proteinExistence type="predicted"/>
<feature type="domain" description="UBC core" evidence="2">
    <location>
        <begin position="56"/>
        <end position="206"/>
    </location>
</feature>
<evidence type="ECO:0000313" key="4">
    <source>
        <dbReference type="Proteomes" id="UP001341245"/>
    </source>
</evidence>
<protein>
    <recommendedName>
        <fullName evidence="2">UBC core domain-containing protein</fullName>
    </recommendedName>
</protein>
<dbReference type="SUPFAM" id="SSF54495">
    <property type="entry name" value="UBC-like"/>
    <property type="match status" value="1"/>
</dbReference>
<name>A0ABR0TTC6_AURPU</name>
<dbReference type="PROSITE" id="PS50127">
    <property type="entry name" value="UBC_2"/>
    <property type="match status" value="1"/>
</dbReference>
<evidence type="ECO:0000259" key="2">
    <source>
        <dbReference type="PROSITE" id="PS50127"/>
    </source>
</evidence>
<dbReference type="PANTHER" id="PTHR24067">
    <property type="entry name" value="UBIQUITIN-CONJUGATING ENZYME E2"/>
    <property type="match status" value="1"/>
</dbReference>
<evidence type="ECO:0000313" key="3">
    <source>
        <dbReference type="EMBL" id="KAK6007738.1"/>
    </source>
</evidence>
<dbReference type="InterPro" id="IPR016135">
    <property type="entry name" value="UBQ-conjugating_enzyme/RWD"/>
</dbReference>
<keyword evidence="4" id="KW-1185">Reference proteome</keyword>